<dbReference type="PRINTS" id="PR00131">
    <property type="entry name" value="GLHYDRLASE1"/>
</dbReference>
<dbReference type="Pfam" id="PF00232">
    <property type="entry name" value="Glyco_hydro_1"/>
    <property type="match status" value="2"/>
</dbReference>
<accession>A0AAQ3QC74</accession>
<evidence type="ECO:0000313" key="3">
    <source>
        <dbReference type="EMBL" id="WOL07266.1"/>
    </source>
</evidence>
<dbReference type="EMBL" id="CP136894">
    <property type="protein sequence ID" value="WOL07266.1"/>
    <property type="molecule type" value="Genomic_DNA"/>
</dbReference>
<dbReference type="SUPFAM" id="SSF51445">
    <property type="entry name" value="(Trans)glycosidases"/>
    <property type="match status" value="1"/>
</dbReference>
<organism evidence="3 4">
    <name type="scientific">Canna indica</name>
    <name type="common">Indian-shot</name>
    <dbReference type="NCBI Taxonomy" id="4628"/>
    <lineage>
        <taxon>Eukaryota</taxon>
        <taxon>Viridiplantae</taxon>
        <taxon>Streptophyta</taxon>
        <taxon>Embryophyta</taxon>
        <taxon>Tracheophyta</taxon>
        <taxon>Spermatophyta</taxon>
        <taxon>Magnoliopsida</taxon>
        <taxon>Liliopsida</taxon>
        <taxon>Zingiberales</taxon>
        <taxon>Cannaceae</taxon>
        <taxon>Canna</taxon>
    </lineage>
</organism>
<dbReference type="GO" id="GO:0005975">
    <property type="term" value="P:carbohydrate metabolic process"/>
    <property type="evidence" value="ECO:0007669"/>
    <property type="project" value="InterPro"/>
</dbReference>
<dbReference type="PANTHER" id="PTHR10353:SF28">
    <property type="entry name" value="BETA-GLUCOSIDASE 44"/>
    <property type="match status" value="1"/>
</dbReference>
<dbReference type="Proteomes" id="UP001327560">
    <property type="component" value="Chromosome 5"/>
</dbReference>
<dbReference type="AlphaFoldDB" id="A0AAQ3QC74"/>
<gene>
    <name evidence="3" type="ORF">Cni_G16006</name>
</gene>
<dbReference type="Gene3D" id="3.20.20.80">
    <property type="entry name" value="Glycosidases"/>
    <property type="match status" value="2"/>
</dbReference>
<proteinExistence type="inferred from homology"/>
<dbReference type="InterPro" id="IPR017853">
    <property type="entry name" value="GH"/>
</dbReference>
<evidence type="ECO:0000313" key="4">
    <source>
        <dbReference type="Proteomes" id="UP001327560"/>
    </source>
</evidence>
<dbReference type="GO" id="GO:0008422">
    <property type="term" value="F:beta-glucosidase activity"/>
    <property type="evidence" value="ECO:0007669"/>
    <property type="project" value="UniProtKB-ARBA"/>
</dbReference>
<dbReference type="PANTHER" id="PTHR10353">
    <property type="entry name" value="GLYCOSYL HYDROLASE"/>
    <property type="match status" value="1"/>
</dbReference>
<name>A0AAQ3QC74_9LILI</name>
<evidence type="ECO:0000256" key="1">
    <source>
        <dbReference type="ARBA" id="ARBA00010838"/>
    </source>
</evidence>
<evidence type="ECO:0000256" key="2">
    <source>
        <dbReference type="RuleBase" id="RU003690"/>
    </source>
</evidence>
<dbReference type="InterPro" id="IPR001360">
    <property type="entry name" value="Glyco_hydro_1"/>
</dbReference>
<keyword evidence="4" id="KW-1185">Reference proteome</keyword>
<protein>
    <submittedName>
        <fullName evidence="3">Beta-glucosidase 43-like</fullName>
    </submittedName>
</protein>
<sequence>MIPNNATADITVDEYHHYKMEPEKLTGKVLLHMQISIIMIFHWHKDEYLGWLSPKVVDAFADYADFCFERFGDRVKNWFTMNEPRVIADCGYNSGYHALGRCTSCKFGENSSTEPYIVAHNLILSHAVAVKRYREKYQVEQKGKIGIILDFNWYEPYTYIVKDKDTTQRARDDERNGVPIGPKIYISELKRAMDDGANVIGYFAWSILDNFEWRLGCTSRFGMVYVDYNTLVRYPKKSAQWLKKILKRKNN</sequence>
<reference evidence="3 4" key="1">
    <citation type="submission" date="2023-10" db="EMBL/GenBank/DDBJ databases">
        <title>Chromosome-scale genome assembly provides insights into flower coloration mechanisms of Canna indica.</title>
        <authorList>
            <person name="Li C."/>
        </authorList>
    </citation>
    <scope>NUCLEOTIDE SEQUENCE [LARGE SCALE GENOMIC DNA]</scope>
    <source>
        <tissue evidence="3">Flower</tissue>
    </source>
</reference>
<comment type="similarity">
    <text evidence="1 2">Belongs to the glycosyl hydrolase 1 family.</text>
</comment>